<dbReference type="InterPro" id="IPR056298">
    <property type="entry name" value="AlkZ-rel"/>
</dbReference>
<dbReference type="EMBL" id="CP035282">
    <property type="protein sequence ID" value="QAT61503.1"/>
    <property type="molecule type" value="Genomic_DNA"/>
</dbReference>
<keyword evidence="2" id="KW-1185">Reference proteome</keyword>
<dbReference type="AlphaFoldDB" id="A0A410QBV5"/>
<gene>
    <name evidence="1" type="ORF">EQM13_07885</name>
</gene>
<dbReference type="Pfam" id="PF24741">
    <property type="entry name" value="AlkZ-rel"/>
    <property type="match status" value="1"/>
</dbReference>
<evidence type="ECO:0000313" key="2">
    <source>
        <dbReference type="Proteomes" id="UP000287969"/>
    </source>
</evidence>
<proteinExistence type="predicted"/>
<evidence type="ECO:0000313" key="1">
    <source>
        <dbReference type="EMBL" id="QAT61503.1"/>
    </source>
</evidence>
<organism evidence="1 2">
    <name type="scientific">Acidilutibacter cellobiosedens</name>
    <dbReference type="NCBI Taxonomy" id="2507161"/>
    <lineage>
        <taxon>Bacteria</taxon>
        <taxon>Bacillati</taxon>
        <taxon>Bacillota</taxon>
        <taxon>Tissierellia</taxon>
        <taxon>Tissierellales</taxon>
        <taxon>Acidilutibacteraceae</taxon>
        <taxon>Acidilutibacter</taxon>
    </lineage>
</organism>
<accession>A0A410QBV5</accession>
<sequence>MTILLKRGENGVENVRSQLKDRGIFSCNDNIYLPSINDIGCEVGDVIELIDSHEIFYCKAYRNRTVYLSQEVYFLLKNCLIRPSLNEKSQMIYRLLKSGPLEAKLIKVFAQISGKEYSKAFSFLLENLYVTAFSRGKILTPNWATFVYSTAEEWEEHANYDFSKVITKEEAERRLRGILSNTMTSQEIDRLLRIKHK</sequence>
<name>A0A410QBV5_9FIRM</name>
<protein>
    <submittedName>
        <fullName evidence="1">Uncharacterized protein</fullName>
    </submittedName>
</protein>
<dbReference type="KEGG" id="spoa:EQM13_07885"/>
<dbReference type="Proteomes" id="UP000287969">
    <property type="component" value="Chromosome"/>
</dbReference>
<reference evidence="2" key="1">
    <citation type="submission" date="2019-01" db="EMBL/GenBank/DDBJ databases">
        <title>Draft genomes of a novel of Sporanaerobacter strains.</title>
        <authorList>
            <person name="Ma S."/>
        </authorList>
    </citation>
    <scope>NUCLEOTIDE SEQUENCE [LARGE SCALE GENOMIC DNA]</scope>
    <source>
        <strain evidence="2">NJN-17</strain>
    </source>
</reference>
<dbReference type="OrthoDB" id="1822642at2"/>
<dbReference type="RefSeq" id="WP_128752394.1">
    <property type="nucleotide sequence ID" value="NZ_CP035282.1"/>
</dbReference>